<reference evidence="1 2" key="1">
    <citation type="journal article" date="2020" name="Int. J. Syst. Evol. Microbiol.">
        <title>Reclassification of Streptomyces castelarensis and Streptomyces sporoclivatus as later heterotypic synonyms of Streptomyces antimycoticus.</title>
        <authorList>
            <person name="Komaki H."/>
            <person name="Tamura T."/>
        </authorList>
    </citation>
    <scope>NUCLEOTIDE SEQUENCE [LARGE SCALE GENOMIC DNA]</scope>
    <source>
        <strain evidence="1 2">NBRC 100767</strain>
    </source>
</reference>
<proteinExistence type="predicted"/>
<name>A0A499V6D4_9ACTN</name>
<dbReference type="Proteomes" id="UP000463951">
    <property type="component" value="Chromosome"/>
</dbReference>
<gene>
    <name evidence="1" type="ORF">SSPO_065840</name>
</gene>
<evidence type="ECO:0000313" key="1">
    <source>
        <dbReference type="EMBL" id="BBJ43866.1"/>
    </source>
</evidence>
<sequence>MESVTTDEVWFLTAVRLACPRRGRDGPVAEGGGWNPWEVVVMVVGFFRSSVKKGKRWRGSLVERFAVSVAARAVWAAIVEALRHD</sequence>
<protein>
    <submittedName>
        <fullName evidence="1">Uncharacterized protein</fullName>
    </submittedName>
</protein>
<accession>A0A499V6D4</accession>
<evidence type="ECO:0000313" key="2">
    <source>
        <dbReference type="Proteomes" id="UP000463951"/>
    </source>
</evidence>
<dbReference type="AlphaFoldDB" id="A0A499V6D4"/>
<dbReference type="EMBL" id="AP019620">
    <property type="protein sequence ID" value="BBJ43866.1"/>
    <property type="molecule type" value="Genomic_DNA"/>
</dbReference>
<organism evidence="1 2">
    <name type="scientific">Streptomyces antimycoticus</name>
    <dbReference type="NCBI Taxonomy" id="68175"/>
    <lineage>
        <taxon>Bacteria</taxon>
        <taxon>Bacillati</taxon>
        <taxon>Actinomycetota</taxon>
        <taxon>Actinomycetes</taxon>
        <taxon>Kitasatosporales</taxon>
        <taxon>Streptomycetaceae</taxon>
        <taxon>Streptomyces</taxon>
        <taxon>Streptomyces violaceusniger group</taxon>
    </lineage>
</organism>